<gene>
    <name evidence="2" type="ORF">GCM10010981_29150</name>
</gene>
<organism evidence="2 3">
    <name type="scientific">Dyella nitratireducens</name>
    <dbReference type="NCBI Taxonomy" id="1849580"/>
    <lineage>
        <taxon>Bacteria</taxon>
        <taxon>Pseudomonadati</taxon>
        <taxon>Pseudomonadota</taxon>
        <taxon>Gammaproteobacteria</taxon>
        <taxon>Lysobacterales</taxon>
        <taxon>Rhodanobacteraceae</taxon>
        <taxon>Dyella</taxon>
    </lineage>
</organism>
<evidence type="ECO:0000313" key="2">
    <source>
        <dbReference type="EMBL" id="GGA38174.1"/>
    </source>
</evidence>
<sequence>MPLRLGSVYGSGKICRDAGGMLMDDAFGLMHMETHSSVAEVNEVYLSSSPEEKGALPSLSTGTDIKHRAPSGNNS</sequence>
<evidence type="ECO:0000256" key="1">
    <source>
        <dbReference type="SAM" id="MobiDB-lite"/>
    </source>
</evidence>
<name>A0ABQ1G7E4_9GAMM</name>
<accession>A0ABQ1G7E4</accession>
<evidence type="ECO:0000313" key="3">
    <source>
        <dbReference type="Proteomes" id="UP000620046"/>
    </source>
</evidence>
<protein>
    <submittedName>
        <fullName evidence="2">Uncharacterized protein</fullName>
    </submittedName>
</protein>
<feature type="region of interest" description="Disordered" evidence="1">
    <location>
        <begin position="49"/>
        <end position="75"/>
    </location>
</feature>
<keyword evidence="3" id="KW-1185">Reference proteome</keyword>
<comment type="caution">
    <text evidence="2">The sequence shown here is derived from an EMBL/GenBank/DDBJ whole genome shotgun (WGS) entry which is preliminary data.</text>
</comment>
<dbReference type="Proteomes" id="UP000620046">
    <property type="component" value="Unassembled WGS sequence"/>
</dbReference>
<dbReference type="EMBL" id="BMJA01000002">
    <property type="protein sequence ID" value="GGA38174.1"/>
    <property type="molecule type" value="Genomic_DNA"/>
</dbReference>
<proteinExistence type="predicted"/>
<reference evidence="3" key="1">
    <citation type="journal article" date="2019" name="Int. J. Syst. Evol. Microbiol.">
        <title>The Global Catalogue of Microorganisms (GCM) 10K type strain sequencing project: providing services to taxonomists for standard genome sequencing and annotation.</title>
        <authorList>
            <consortium name="The Broad Institute Genomics Platform"/>
            <consortium name="The Broad Institute Genome Sequencing Center for Infectious Disease"/>
            <person name="Wu L."/>
            <person name="Ma J."/>
        </authorList>
    </citation>
    <scope>NUCLEOTIDE SEQUENCE [LARGE SCALE GENOMIC DNA]</scope>
    <source>
        <strain evidence="3">CGMCC 1.15439</strain>
    </source>
</reference>